<name>A0A846XF04_9NOCA</name>
<dbReference type="PROSITE" id="PS51387">
    <property type="entry name" value="FAD_PCMH"/>
    <property type="match status" value="1"/>
</dbReference>
<dbReference type="InterPro" id="IPR051312">
    <property type="entry name" value="Diverse_Substr_Oxidored"/>
</dbReference>
<keyword evidence="2" id="KW-0274">FAD</keyword>
<dbReference type="InterPro" id="IPR002346">
    <property type="entry name" value="Mopterin_DH_FAD-bd"/>
</dbReference>
<keyword evidence="1" id="KW-0285">Flavoprotein</keyword>
<dbReference type="InterPro" id="IPR016167">
    <property type="entry name" value="FAD-bd_PCMH_sub1"/>
</dbReference>
<reference evidence="5 6" key="1">
    <citation type="submission" date="2020-04" db="EMBL/GenBank/DDBJ databases">
        <title>MicrobeNet Type strains.</title>
        <authorList>
            <person name="Nicholson A.C."/>
        </authorList>
    </citation>
    <scope>NUCLEOTIDE SEQUENCE [LARGE SCALE GENOMIC DNA]</scope>
    <source>
        <strain evidence="5 6">DSM 45078</strain>
    </source>
</reference>
<dbReference type="SUPFAM" id="SSF56176">
    <property type="entry name" value="FAD-binding/transporter-associated domain-like"/>
    <property type="match status" value="1"/>
</dbReference>
<dbReference type="PANTHER" id="PTHR42659:SF2">
    <property type="entry name" value="XANTHINE DEHYDROGENASE SUBUNIT C-RELATED"/>
    <property type="match status" value="1"/>
</dbReference>
<feature type="domain" description="FAD-binding PCMH-type" evidence="4">
    <location>
        <begin position="16"/>
        <end position="181"/>
    </location>
</feature>
<proteinExistence type="predicted"/>
<gene>
    <name evidence="5" type="ORF">HGA13_18160</name>
</gene>
<dbReference type="GO" id="GO:0016491">
    <property type="term" value="F:oxidoreductase activity"/>
    <property type="evidence" value="ECO:0007669"/>
    <property type="project" value="UniProtKB-KW"/>
</dbReference>
<evidence type="ECO:0000313" key="5">
    <source>
        <dbReference type="EMBL" id="NKY34981.1"/>
    </source>
</evidence>
<evidence type="ECO:0000313" key="6">
    <source>
        <dbReference type="Proteomes" id="UP000565715"/>
    </source>
</evidence>
<dbReference type="Gene3D" id="3.30.390.50">
    <property type="entry name" value="CO dehydrogenase flavoprotein, C-terminal domain"/>
    <property type="match status" value="1"/>
</dbReference>
<dbReference type="Gene3D" id="3.30.43.10">
    <property type="entry name" value="Uridine Diphospho-n-acetylenolpyruvylglucosamine Reductase, domain 2"/>
    <property type="match status" value="1"/>
</dbReference>
<dbReference type="GO" id="GO:0071949">
    <property type="term" value="F:FAD binding"/>
    <property type="evidence" value="ECO:0007669"/>
    <property type="project" value="InterPro"/>
</dbReference>
<evidence type="ECO:0000256" key="3">
    <source>
        <dbReference type="ARBA" id="ARBA00023002"/>
    </source>
</evidence>
<dbReference type="InterPro" id="IPR036683">
    <property type="entry name" value="CO_DH_flav_C_dom_sf"/>
</dbReference>
<dbReference type="Gene3D" id="3.30.465.10">
    <property type="match status" value="1"/>
</dbReference>
<comment type="caution">
    <text evidence="5">The sequence shown here is derived from an EMBL/GenBank/DDBJ whole genome shotgun (WGS) entry which is preliminary data.</text>
</comment>
<protein>
    <submittedName>
        <fullName evidence="5">Dehydrogenase</fullName>
    </submittedName>
</protein>
<dbReference type="InterPro" id="IPR005107">
    <property type="entry name" value="CO_DH_flav_C"/>
</dbReference>
<dbReference type="AlphaFoldDB" id="A0A846XF04"/>
<dbReference type="InterPro" id="IPR036318">
    <property type="entry name" value="FAD-bd_PCMH-like_sf"/>
</dbReference>
<dbReference type="Proteomes" id="UP000565715">
    <property type="component" value="Unassembled WGS sequence"/>
</dbReference>
<keyword evidence="3" id="KW-0560">Oxidoreductase</keyword>
<accession>A0A846XF04</accession>
<dbReference type="EMBL" id="JAAXOO010000004">
    <property type="protein sequence ID" value="NKY34981.1"/>
    <property type="molecule type" value="Genomic_DNA"/>
</dbReference>
<dbReference type="PANTHER" id="PTHR42659">
    <property type="entry name" value="XANTHINE DEHYDROGENASE SUBUNIT C-RELATED"/>
    <property type="match status" value="1"/>
</dbReference>
<evidence type="ECO:0000256" key="2">
    <source>
        <dbReference type="ARBA" id="ARBA00022827"/>
    </source>
</evidence>
<dbReference type="SMART" id="SM01092">
    <property type="entry name" value="CO_deh_flav_C"/>
    <property type="match status" value="1"/>
</dbReference>
<dbReference type="SUPFAM" id="SSF55447">
    <property type="entry name" value="CO dehydrogenase flavoprotein C-terminal domain-like"/>
    <property type="match status" value="1"/>
</dbReference>
<organism evidence="5 6">
    <name type="scientific">Nocardia speluncae</name>
    <dbReference type="NCBI Taxonomy" id="419477"/>
    <lineage>
        <taxon>Bacteria</taxon>
        <taxon>Bacillati</taxon>
        <taxon>Actinomycetota</taxon>
        <taxon>Actinomycetes</taxon>
        <taxon>Mycobacteriales</taxon>
        <taxon>Nocardiaceae</taxon>
        <taxon>Nocardia</taxon>
    </lineage>
</organism>
<dbReference type="RefSeq" id="WP_068043634.1">
    <property type="nucleotide sequence ID" value="NZ_JAAXOO010000004.1"/>
</dbReference>
<dbReference type="InterPro" id="IPR016166">
    <property type="entry name" value="FAD-bd_PCMH"/>
</dbReference>
<dbReference type="Pfam" id="PF00941">
    <property type="entry name" value="FAD_binding_5"/>
    <property type="match status" value="1"/>
</dbReference>
<evidence type="ECO:0000256" key="1">
    <source>
        <dbReference type="ARBA" id="ARBA00022630"/>
    </source>
</evidence>
<sequence>MRATVDGSGIVAQSQSALAPFRLYRPESIAEAEVVLAAEPEAVIGAGCSDLVARVREGCAPGALVSLRKVAGLKTITHDDGVLSLGPMVTHHEGATSATVAAAVPGLAAAWSRIATVRIRYTGTVGGNLMARRFRYEMPLLLGALDARLAIADGRTLAPGDLWADDTTALLTGIAVPTADLVWFGYERSMRPTTTVAVAIRRETDATLSVHATAGSEYRRGFSLRAGTEAVSAACIDVASTAAVLAAQLPDDIADYTGSAEYRRHLVAVLIRRLLTEAATATHHREDEPHE</sequence>
<dbReference type="InterPro" id="IPR016169">
    <property type="entry name" value="FAD-bd_PCMH_sub2"/>
</dbReference>
<evidence type="ECO:0000259" key="4">
    <source>
        <dbReference type="PROSITE" id="PS51387"/>
    </source>
</evidence>
<keyword evidence="6" id="KW-1185">Reference proteome</keyword>